<evidence type="ECO:0000256" key="7">
    <source>
        <dbReference type="SAM" id="MobiDB-lite"/>
    </source>
</evidence>
<reference evidence="11 12" key="1">
    <citation type="submission" date="2020-03" db="EMBL/GenBank/DDBJ databases">
        <title>Genomic Encyclopedia of Type Strains, Phase IV (KMG-IV): sequencing the most valuable type-strain genomes for metagenomic binning, comparative biology and taxonomic classification.</title>
        <authorList>
            <person name="Goeker M."/>
        </authorList>
    </citation>
    <scope>NUCLEOTIDE SEQUENCE [LARGE SCALE GENOMIC DNA]</scope>
    <source>
        <strain evidence="11 12">DSM 27651</strain>
    </source>
</reference>
<feature type="transmembrane region" description="Helical" evidence="8">
    <location>
        <begin position="60"/>
        <end position="77"/>
    </location>
</feature>
<keyword evidence="5 8" id="KW-1133">Transmembrane helix</keyword>
<feature type="transmembrane region" description="Helical" evidence="8">
    <location>
        <begin position="156"/>
        <end position="174"/>
    </location>
</feature>
<evidence type="ECO:0000256" key="2">
    <source>
        <dbReference type="ARBA" id="ARBA00022692"/>
    </source>
</evidence>
<dbReference type="InterPro" id="IPR010128">
    <property type="entry name" value="ATPase_T1SS_PrtD-like"/>
</dbReference>
<evidence type="ECO:0000259" key="10">
    <source>
        <dbReference type="PROSITE" id="PS50929"/>
    </source>
</evidence>
<keyword evidence="4" id="KW-0067">ATP-binding</keyword>
<dbReference type="RefSeq" id="WP_167952178.1">
    <property type="nucleotide sequence ID" value="NZ_JAATJE010000001.1"/>
</dbReference>
<dbReference type="Gene3D" id="1.20.1560.10">
    <property type="entry name" value="ABC transporter type 1, transmembrane domain"/>
    <property type="match status" value="1"/>
</dbReference>
<dbReference type="PANTHER" id="PTHR24221:SF248">
    <property type="entry name" value="ABC TRANSPORTER TRANSMEMBRANE REGION"/>
    <property type="match status" value="1"/>
</dbReference>
<comment type="caution">
    <text evidence="11">The sequence shown here is derived from an EMBL/GenBank/DDBJ whole genome shotgun (WGS) entry which is preliminary data.</text>
</comment>
<dbReference type="InterPro" id="IPR003593">
    <property type="entry name" value="AAA+_ATPase"/>
</dbReference>
<gene>
    <name evidence="11" type="ORF">GGR88_000233</name>
</gene>
<proteinExistence type="predicted"/>
<feature type="transmembrane region" description="Helical" evidence="8">
    <location>
        <begin position="22"/>
        <end position="40"/>
    </location>
</feature>
<dbReference type="PROSITE" id="PS50929">
    <property type="entry name" value="ABC_TM1F"/>
    <property type="match status" value="1"/>
</dbReference>
<comment type="subcellular location">
    <subcellularLocation>
        <location evidence="1">Cell membrane</location>
        <topology evidence="1">Multi-pass membrane protein</topology>
    </subcellularLocation>
</comment>
<name>A0ABX0XHG7_9SPHN</name>
<keyword evidence="2 8" id="KW-0812">Transmembrane</keyword>
<dbReference type="PROSITE" id="PS50893">
    <property type="entry name" value="ABC_TRANSPORTER_2"/>
    <property type="match status" value="1"/>
</dbReference>
<evidence type="ECO:0000259" key="9">
    <source>
        <dbReference type="PROSITE" id="PS50893"/>
    </source>
</evidence>
<keyword evidence="6 8" id="KW-0472">Membrane</keyword>
<dbReference type="Pfam" id="PF00664">
    <property type="entry name" value="ABC_membrane"/>
    <property type="match status" value="1"/>
</dbReference>
<dbReference type="InterPro" id="IPR036640">
    <property type="entry name" value="ABC1_TM_sf"/>
</dbReference>
<evidence type="ECO:0000313" key="11">
    <source>
        <dbReference type="EMBL" id="NJC32759.1"/>
    </source>
</evidence>
<dbReference type="Gene3D" id="3.40.50.300">
    <property type="entry name" value="P-loop containing nucleotide triphosphate hydrolases"/>
    <property type="match status" value="1"/>
</dbReference>
<feature type="region of interest" description="Disordered" evidence="7">
    <location>
        <begin position="558"/>
        <end position="582"/>
    </location>
</feature>
<feature type="domain" description="ABC transmembrane type-1" evidence="10">
    <location>
        <begin position="26"/>
        <end position="300"/>
    </location>
</feature>
<feature type="compositionally biased region" description="Low complexity" evidence="7">
    <location>
        <begin position="565"/>
        <end position="582"/>
    </location>
</feature>
<evidence type="ECO:0000256" key="1">
    <source>
        <dbReference type="ARBA" id="ARBA00004651"/>
    </source>
</evidence>
<keyword evidence="12" id="KW-1185">Reference proteome</keyword>
<evidence type="ECO:0000256" key="6">
    <source>
        <dbReference type="ARBA" id="ARBA00023136"/>
    </source>
</evidence>
<dbReference type="SUPFAM" id="SSF52540">
    <property type="entry name" value="P-loop containing nucleoside triphosphate hydrolases"/>
    <property type="match status" value="1"/>
</dbReference>
<dbReference type="InterPro" id="IPR039421">
    <property type="entry name" value="Type_1_exporter"/>
</dbReference>
<dbReference type="PANTHER" id="PTHR24221">
    <property type="entry name" value="ATP-BINDING CASSETTE SUB-FAMILY B"/>
    <property type="match status" value="1"/>
</dbReference>
<dbReference type="SUPFAM" id="SSF90123">
    <property type="entry name" value="ABC transporter transmembrane region"/>
    <property type="match status" value="1"/>
</dbReference>
<dbReference type="InterPro" id="IPR027417">
    <property type="entry name" value="P-loop_NTPase"/>
</dbReference>
<dbReference type="InterPro" id="IPR011527">
    <property type="entry name" value="ABC1_TM_dom"/>
</dbReference>
<protein>
    <submittedName>
        <fullName evidence="11">PrtD family type I secretion system ABC transporter</fullName>
    </submittedName>
</protein>
<dbReference type="Pfam" id="PF00005">
    <property type="entry name" value="ABC_tran"/>
    <property type="match status" value="1"/>
</dbReference>
<dbReference type="EMBL" id="JAATJE010000001">
    <property type="protein sequence ID" value="NJC32759.1"/>
    <property type="molecule type" value="Genomic_DNA"/>
</dbReference>
<feature type="transmembrane region" description="Helical" evidence="8">
    <location>
        <begin position="250"/>
        <end position="267"/>
    </location>
</feature>
<dbReference type="InterPro" id="IPR003439">
    <property type="entry name" value="ABC_transporter-like_ATP-bd"/>
</dbReference>
<evidence type="ECO:0000256" key="5">
    <source>
        <dbReference type="ARBA" id="ARBA00022989"/>
    </source>
</evidence>
<evidence type="ECO:0000256" key="4">
    <source>
        <dbReference type="ARBA" id="ARBA00022840"/>
    </source>
</evidence>
<dbReference type="SMART" id="SM00382">
    <property type="entry name" value="AAA"/>
    <property type="match status" value="1"/>
</dbReference>
<keyword evidence="3" id="KW-0547">Nucleotide-binding</keyword>
<evidence type="ECO:0000256" key="3">
    <source>
        <dbReference type="ARBA" id="ARBA00022741"/>
    </source>
</evidence>
<dbReference type="NCBIfam" id="TIGR01842">
    <property type="entry name" value="type_I_sec_PrtD"/>
    <property type="match status" value="1"/>
</dbReference>
<organism evidence="11 12">
    <name type="scientific">Sphingomonas jejuensis</name>
    <dbReference type="NCBI Taxonomy" id="904715"/>
    <lineage>
        <taxon>Bacteria</taxon>
        <taxon>Pseudomonadati</taxon>
        <taxon>Pseudomonadota</taxon>
        <taxon>Alphaproteobacteria</taxon>
        <taxon>Sphingomonadales</taxon>
        <taxon>Sphingomonadaceae</taxon>
        <taxon>Sphingomonas</taxon>
    </lineage>
</organism>
<accession>A0ABX0XHG7</accession>
<evidence type="ECO:0000313" key="12">
    <source>
        <dbReference type="Proteomes" id="UP000734218"/>
    </source>
</evidence>
<feature type="domain" description="ABC transporter" evidence="9">
    <location>
        <begin position="331"/>
        <end position="566"/>
    </location>
</feature>
<feature type="transmembrane region" description="Helical" evidence="8">
    <location>
        <begin position="128"/>
        <end position="150"/>
    </location>
</feature>
<evidence type="ECO:0000256" key="8">
    <source>
        <dbReference type="SAM" id="Phobius"/>
    </source>
</evidence>
<sequence length="582" mass="62877">MPAITEVETTPRAILKRATRRVLLPMFGVSGVINVLALALPLYTLSVFDRVLTSRSEDTLLFLSLAAAVAILTSALLDGYRTIAFGRVANWITYSLSPQVLERSIERRLIDNTLRTELLREVGNIRNFLASPVSTALFDLPWLPLYLAIAFLIHPLFGYIALAGSLVLFSIAFLSDRLLQADIKTSATAGAQAMQEGDCILRNAEIVDSLGMTDTIIKRWSGRMYEELSASERIQASTATMLSITRGTRAMIQVALYAFAALLVIQQEMTGGAIIAASIIVSRLLAPVEAVLGQFRALKTARESLARLDRLFTLPRRPQTHVDLPRPKGQLSVDRLTLRLPGHAVPILRNVSFEIGAGQQLAIVGPAGSGKTTLARMLIGIARPDMGSVRLDGADVSSWSREAFGRHIGYLPQDVELFSGTVADNIRRFSGGSDQSVINAARFAGCHKLILSLPNGYETEIGEGGVMLSGGQRQQIGLARAVYGSPRFIVLDEPNSNLDLRGDEALSHALRQLAVNKVTVVIITHRPSILSNVDMMLVLDQGAVRTFGPTKDILRKAPATKPTLPEGGSAEAPAAGSTETVQ</sequence>
<dbReference type="Proteomes" id="UP000734218">
    <property type="component" value="Unassembled WGS sequence"/>
</dbReference>